<reference evidence="1" key="1">
    <citation type="journal article" date="2013" name="BMC Genomics">
        <title>Unscrambling butterfly oogenesis.</title>
        <authorList>
            <person name="Carter J.M."/>
            <person name="Baker S.C."/>
            <person name="Pink R."/>
            <person name="Carter D.R."/>
            <person name="Collins A."/>
            <person name="Tomlin J."/>
            <person name="Gibbs M."/>
            <person name="Breuker C.J."/>
        </authorList>
    </citation>
    <scope>NUCLEOTIDE SEQUENCE</scope>
    <source>
        <tissue evidence="1">Ovary</tissue>
    </source>
</reference>
<name>S4PTQ3_9NEOP</name>
<dbReference type="EMBL" id="GAIX01011638">
    <property type="protein sequence ID" value="JAA80922.1"/>
    <property type="molecule type" value="Transcribed_RNA"/>
</dbReference>
<organism evidence="1">
    <name type="scientific">Pararge aegeria</name>
    <name type="common">speckled wood butterfly</name>
    <dbReference type="NCBI Taxonomy" id="116150"/>
    <lineage>
        <taxon>Eukaryota</taxon>
        <taxon>Metazoa</taxon>
        <taxon>Ecdysozoa</taxon>
        <taxon>Arthropoda</taxon>
        <taxon>Hexapoda</taxon>
        <taxon>Insecta</taxon>
        <taxon>Pterygota</taxon>
        <taxon>Neoptera</taxon>
        <taxon>Endopterygota</taxon>
        <taxon>Lepidoptera</taxon>
        <taxon>Glossata</taxon>
        <taxon>Ditrysia</taxon>
        <taxon>Papilionoidea</taxon>
        <taxon>Nymphalidae</taxon>
        <taxon>Satyrinae</taxon>
        <taxon>Satyrini</taxon>
        <taxon>Parargina</taxon>
        <taxon>Pararge</taxon>
    </lineage>
</organism>
<reference evidence="1" key="2">
    <citation type="submission" date="2013-05" db="EMBL/GenBank/DDBJ databases">
        <authorList>
            <person name="Carter J.-M."/>
            <person name="Baker S.C."/>
            <person name="Pink R."/>
            <person name="Carter D.R.F."/>
            <person name="Collins A."/>
            <person name="Tomlin J."/>
            <person name="Gibbs M."/>
            <person name="Breuker C.J."/>
        </authorList>
    </citation>
    <scope>NUCLEOTIDE SEQUENCE</scope>
    <source>
        <tissue evidence="1">Ovary</tissue>
    </source>
</reference>
<protein>
    <submittedName>
        <fullName evidence="1">Dynein intermediate chain</fullName>
    </submittedName>
</protein>
<evidence type="ECO:0000313" key="1">
    <source>
        <dbReference type="EMBL" id="JAA80922.1"/>
    </source>
</evidence>
<accession>S4PTQ3</accession>
<dbReference type="AlphaFoldDB" id="S4PTQ3"/>
<sequence>MSEGGVAFNRVSWSPSGGHVTAGDDSGKIWVYELAESVAQPRHDEWSKLVYTLQELRNNQADEETDRLSLATSLTSLSSLASNPLR</sequence>
<proteinExistence type="predicted"/>